<dbReference type="InterPro" id="IPR037197">
    <property type="entry name" value="WWE_dom_sf"/>
</dbReference>
<evidence type="ECO:0000256" key="6">
    <source>
        <dbReference type="RuleBase" id="RU362114"/>
    </source>
</evidence>
<dbReference type="PROSITE" id="PS51059">
    <property type="entry name" value="PARP_CATALYTIC"/>
    <property type="match status" value="1"/>
</dbReference>
<feature type="non-terminal residue" evidence="10">
    <location>
        <position position="1"/>
    </location>
</feature>
<dbReference type="PANTHER" id="PTHR14453">
    <property type="entry name" value="PARP/ZINC FINGER CCCH TYPE DOMAIN CONTAINING PROTEIN"/>
    <property type="match status" value="1"/>
</dbReference>
<evidence type="ECO:0000259" key="9">
    <source>
        <dbReference type="PROSITE" id="PS51154"/>
    </source>
</evidence>
<name>A0ABN8LRA4_9CNID</name>
<dbReference type="PANTHER" id="PTHR14453:SF67">
    <property type="entry name" value="POLY [ADP-RIBOSE] POLYMERASE"/>
    <property type="match status" value="1"/>
</dbReference>
<dbReference type="SUPFAM" id="SSF56399">
    <property type="entry name" value="ADP-ribosylation"/>
    <property type="match status" value="1"/>
</dbReference>
<dbReference type="InterPro" id="IPR052056">
    <property type="entry name" value="Mono-ARTD/PARP"/>
</dbReference>
<evidence type="ECO:0000256" key="5">
    <source>
        <dbReference type="ARBA" id="ARBA00023242"/>
    </source>
</evidence>
<dbReference type="EC" id="2.4.2.-" evidence="6"/>
<evidence type="ECO:0000313" key="10">
    <source>
        <dbReference type="EMBL" id="CAH3019591.1"/>
    </source>
</evidence>
<keyword evidence="3 6" id="KW-0808">Transferase</keyword>
<evidence type="ECO:0000256" key="2">
    <source>
        <dbReference type="ARBA" id="ARBA00022676"/>
    </source>
</evidence>
<dbReference type="Pfam" id="PF00644">
    <property type="entry name" value="PARP"/>
    <property type="match status" value="1"/>
</dbReference>
<protein>
    <recommendedName>
        <fullName evidence="6">Poly [ADP-ribose] polymerase</fullName>
        <shortName evidence="6">PARP</shortName>
        <ecNumber evidence="6">2.4.2.-</ecNumber>
    </recommendedName>
</protein>
<keyword evidence="4 6" id="KW-0520">NAD</keyword>
<dbReference type="PROSITE" id="PS51154">
    <property type="entry name" value="MACRO"/>
    <property type="match status" value="2"/>
</dbReference>
<organism evidence="10 11">
    <name type="scientific">Porites evermanni</name>
    <dbReference type="NCBI Taxonomy" id="104178"/>
    <lineage>
        <taxon>Eukaryota</taxon>
        <taxon>Metazoa</taxon>
        <taxon>Cnidaria</taxon>
        <taxon>Anthozoa</taxon>
        <taxon>Hexacorallia</taxon>
        <taxon>Scleractinia</taxon>
        <taxon>Fungiina</taxon>
        <taxon>Poritidae</taxon>
        <taxon>Porites</taxon>
    </lineage>
</organism>
<evidence type="ECO:0000256" key="3">
    <source>
        <dbReference type="ARBA" id="ARBA00022679"/>
    </source>
</evidence>
<feature type="domain" description="PARP catalytic" evidence="8">
    <location>
        <begin position="914"/>
        <end position="1096"/>
    </location>
</feature>
<feature type="domain" description="Macro" evidence="9">
    <location>
        <begin position="630"/>
        <end position="805"/>
    </location>
</feature>
<keyword evidence="5" id="KW-0539">Nucleus</keyword>
<dbReference type="SMART" id="SM00506">
    <property type="entry name" value="A1pp"/>
    <property type="match status" value="2"/>
</dbReference>
<dbReference type="InterPro" id="IPR002589">
    <property type="entry name" value="Macro_dom"/>
</dbReference>
<keyword evidence="2 6" id="KW-0328">Glycosyltransferase</keyword>
<comment type="caution">
    <text evidence="10">The sequence shown here is derived from an EMBL/GenBank/DDBJ whole genome shotgun (WGS) entry which is preliminary data.</text>
</comment>
<reference evidence="10 11" key="1">
    <citation type="submission" date="2022-05" db="EMBL/GenBank/DDBJ databases">
        <authorList>
            <consortium name="Genoscope - CEA"/>
            <person name="William W."/>
        </authorList>
    </citation>
    <scope>NUCLEOTIDE SEQUENCE [LARGE SCALE GENOMIC DNA]</scope>
</reference>
<accession>A0ABN8LRA4</accession>
<evidence type="ECO:0000256" key="4">
    <source>
        <dbReference type="ARBA" id="ARBA00023027"/>
    </source>
</evidence>
<evidence type="ECO:0000259" key="7">
    <source>
        <dbReference type="PROSITE" id="PS50918"/>
    </source>
</evidence>
<dbReference type="SUPFAM" id="SSF117839">
    <property type="entry name" value="WWE domain"/>
    <property type="match status" value="1"/>
</dbReference>
<dbReference type="Gene3D" id="3.40.220.10">
    <property type="entry name" value="Leucine Aminopeptidase, subunit E, domain 1"/>
    <property type="match status" value="2"/>
</dbReference>
<feature type="domain" description="Macro" evidence="9">
    <location>
        <begin position="440"/>
        <end position="611"/>
    </location>
</feature>
<proteinExistence type="predicted"/>
<dbReference type="EMBL" id="CALNXI010000120">
    <property type="protein sequence ID" value="CAH3019591.1"/>
    <property type="molecule type" value="Genomic_DNA"/>
</dbReference>
<dbReference type="PROSITE" id="PS50918">
    <property type="entry name" value="WWE"/>
    <property type="match status" value="1"/>
</dbReference>
<dbReference type="InterPro" id="IPR004170">
    <property type="entry name" value="WWE_dom"/>
</dbReference>
<feature type="domain" description="WWE" evidence="7">
    <location>
        <begin position="920"/>
        <end position="995"/>
    </location>
</feature>
<gene>
    <name evidence="10" type="ORF">PEVE_00003389</name>
</gene>
<dbReference type="InterPro" id="IPR043472">
    <property type="entry name" value="Macro_dom-like"/>
</dbReference>
<dbReference type="Pfam" id="PF01661">
    <property type="entry name" value="Macro"/>
    <property type="match status" value="2"/>
</dbReference>
<dbReference type="Gene3D" id="3.90.228.10">
    <property type="match status" value="1"/>
</dbReference>
<evidence type="ECO:0000256" key="1">
    <source>
        <dbReference type="ARBA" id="ARBA00004123"/>
    </source>
</evidence>
<evidence type="ECO:0000313" key="11">
    <source>
        <dbReference type="Proteomes" id="UP001159427"/>
    </source>
</evidence>
<dbReference type="SUPFAM" id="SSF52949">
    <property type="entry name" value="Macro domain-like"/>
    <property type="match status" value="2"/>
</dbReference>
<dbReference type="Proteomes" id="UP001159427">
    <property type="component" value="Unassembled WGS sequence"/>
</dbReference>
<sequence length="1096" mass="124460">DEQVLRQSLAEENNNRQVPFPVDLDVMEYISNSIYYQNEFKSSLENEGMTFDYKEGSELAHVECHGHEDMSIQALLSFLSNIQKLDVSVQEEYWNCVKAEFSTICSSFEDCRPRVDLKLLESEKKIRIVSCKSDISKLKKCLKNQLKKVKKEAAYDCETFLVPANLDPKSFSLLLKEIDFKKKYLEEECKDVEVSDDNKGGIRLKGPKSQVKIAMQRFEEQVLATEEKPLKLPQRTLEFLMTYKGQESIKETLKSHSIEAIVVFDTLLPSKHLSAKVLGYAKEAIRPIGEIADKSGSVWILTGVKDNVEQGAWRLQEFLDKNSVVNEDYSCLSREIVEYISKHCKEELQSIETSLEQFDVHFVKLEGQTFHLSGRRKGLQLAKNKLDVLIKGLVFLSIDESRPGLRNYFKKNGRGERWVKTLENEHKCFIQVGRNFEQKRNVSSFVTSRGHKISWKIGDIVKEPVDILVSPLGECTDAILQSSPQKKPPFFSAPNPGEICVLSGLNLPCNRVFLTSCSNWNGGSGEQCLRRIVNKSLQNVDELHGTSVAFPAIGTGNLRFPPAETARIMLEETVRYCLSNPKASVKDIRFLLLQRNGEVIEAFTKEMNRQQKLHRQLAKEKHFVPVTVESGCRRNAKMEQLIIEVIHGDLTDEESDAIVNIINPDMEMDNAGEVSKAISQACGSNVKQECKQMAPQKGGSVVVTSGGDLKVRHIIHLIPESSDAKHLQTCLEKCLRLADSKEFRSVSLPAIGTGGYGMSPVISANLIFQALSSFCRICAKVRNVRIVIKQMPMVEAFRQEQKRHEETSSTVLSTEFRIQAVRVKFTGKDKDSVYKAIDELSKDLSENCTVEKFEDEGISKLSESQINMLIKRADDCDVEMTVDAATGSVILRGSKDEVHDMTKKIMQNINQARETEKKKFEHENARMISKTIQWNFELQGKKTPFDFKANLVIEKAYSNGDKTVKVSSQGVDFVIDMYNNSGYQQPQNQQITVTRKLKEAEGTRFGQGVYFARDARLSLIYTQKSDALRYMYHVRVLVGNYCQGDDQMKVPPAKDPTRKEILYDSTVDKTVNPEQFVIYHDNQCYPEHLITFQQQK</sequence>
<keyword evidence="11" id="KW-1185">Reference proteome</keyword>
<evidence type="ECO:0000259" key="8">
    <source>
        <dbReference type="PROSITE" id="PS51059"/>
    </source>
</evidence>
<comment type="subcellular location">
    <subcellularLocation>
        <location evidence="1">Nucleus</location>
    </subcellularLocation>
</comment>
<dbReference type="InterPro" id="IPR012317">
    <property type="entry name" value="Poly(ADP-ribose)pol_cat_dom"/>
</dbReference>